<comment type="caution">
    <text evidence="1">The sequence shown here is derived from an EMBL/GenBank/DDBJ whole genome shotgun (WGS) entry which is preliminary data.</text>
</comment>
<evidence type="ECO:0000313" key="2">
    <source>
        <dbReference type="Proteomes" id="UP000239001"/>
    </source>
</evidence>
<reference evidence="1 2" key="1">
    <citation type="submission" date="2018-03" db="EMBL/GenBank/DDBJ databases">
        <title>The ancient ancestry and fast evolution of plastids.</title>
        <authorList>
            <person name="Moore K.R."/>
            <person name="Magnabosco C."/>
            <person name="Momper L."/>
            <person name="Gold D.A."/>
            <person name="Bosak T."/>
            <person name="Fournier G.P."/>
        </authorList>
    </citation>
    <scope>NUCLEOTIDE SEQUENCE [LARGE SCALE GENOMIC DNA]</scope>
    <source>
        <strain evidence="1 2">CCALA 016</strain>
    </source>
</reference>
<evidence type="ECO:0000313" key="1">
    <source>
        <dbReference type="EMBL" id="PSF25356.1"/>
    </source>
</evidence>
<proteinExistence type="predicted"/>
<protein>
    <submittedName>
        <fullName evidence="1">Uncharacterized protein</fullName>
    </submittedName>
</protein>
<dbReference type="RefSeq" id="WP_106459638.1">
    <property type="nucleotide sequence ID" value="NZ_PXOH01000120.1"/>
</dbReference>
<name>A0A2T1LQ84_9CHRO</name>
<dbReference type="AlphaFoldDB" id="A0A2T1LQ84"/>
<sequence>MNNLSLSSTYEEQVSSILQKNRSKLIRIPLTFGQWFYIIAALAFFEECLNNQESKAELEPLTEGLINILCSIEPELKTLNIKLVMESILEREEP</sequence>
<keyword evidence="2" id="KW-1185">Reference proteome</keyword>
<reference evidence="1 2" key="2">
    <citation type="submission" date="2018-03" db="EMBL/GenBank/DDBJ databases">
        <authorList>
            <person name="Keele B.F."/>
        </authorList>
    </citation>
    <scope>NUCLEOTIDE SEQUENCE [LARGE SCALE GENOMIC DNA]</scope>
    <source>
        <strain evidence="1 2">CCALA 016</strain>
    </source>
</reference>
<dbReference type="EMBL" id="PXOH01000120">
    <property type="protein sequence ID" value="PSF25356.1"/>
    <property type="molecule type" value="Genomic_DNA"/>
</dbReference>
<organism evidence="1 2">
    <name type="scientific">Aphanothece hegewaldii CCALA 016</name>
    <dbReference type="NCBI Taxonomy" id="2107694"/>
    <lineage>
        <taxon>Bacteria</taxon>
        <taxon>Bacillati</taxon>
        <taxon>Cyanobacteriota</taxon>
        <taxon>Cyanophyceae</taxon>
        <taxon>Oscillatoriophycideae</taxon>
        <taxon>Chroococcales</taxon>
        <taxon>Aphanothecaceae</taxon>
        <taxon>Aphanothece</taxon>
    </lineage>
</organism>
<dbReference type="Proteomes" id="UP000239001">
    <property type="component" value="Unassembled WGS sequence"/>
</dbReference>
<accession>A0A2T1LQ84</accession>
<gene>
    <name evidence="1" type="ORF">C7H19_25265</name>
</gene>